<name>A0A346PNU1_9EURY</name>
<dbReference type="InterPro" id="IPR013373">
    <property type="entry name" value="Flagellin/pilin_N_arc"/>
</dbReference>
<organism evidence="6 7">
    <name type="scientific">Natrarchaeobaculum sulfurireducens</name>
    <dbReference type="NCBI Taxonomy" id="2044521"/>
    <lineage>
        <taxon>Archaea</taxon>
        <taxon>Methanobacteriati</taxon>
        <taxon>Methanobacteriota</taxon>
        <taxon>Stenosarchaea group</taxon>
        <taxon>Halobacteria</taxon>
        <taxon>Halobacteriales</taxon>
        <taxon>Natrialbaceae</taxon>
        <taxon>Natrarchaeobaculum</taxon>
    </lineage>
</organism>
<dbReference type="NCBIfam" id="TIGR02537">
    <property type="entry name" value="arch_flag_Nterm"/>
    <property type="match status" value="1"/>
</dbReference>
<sequence>MINMRNTHGRHTGTDRGQVGIGTLIVFIAMVLVAAIAAGVLINTAGMLQAQAEATGEESTELVSDRLDTSTAVGIVGDEEDGELEEIRVRVSAAPGANDIPLEETMIQALGPEGQENLAYAPDSDDIFDDPDDIGDLGEGNFVGQNHDKEYIEADDAVLNTQNNEFVLVFDAAAPPFGTENDPFGESQDASLSIVSPSSAVTTVELSAPDLFQKDGEAVRL</sequence>
<comment type="function">
    <text evidence="4">Flagellin is the subunit protein which polymerizes to form the filaments of archaeal flagella.</text>
</comment>
<dbReference type="PANTHER" id="PTHR35903:SF1">
    <property type="entry name" value="FLAGELLIN B1"/>
    <property type="match status" value="1"/>
</dbReference>
<comment type="similarity">
    <text evidence="2 4">Belongs to the archaeal flagellin family.</text>
</comment>
<dbReference type="GO" id="GO:0097588">
    <property type="term" value="P:archaeal or bacterial-type flagellum-dependent cell motility"/>
    <property type="evidence" value="ECO:0007669"/>
    <property type="project" value="InterPro"/>
</dbReference>
<evidence type="ECO:0000256" key="5">
    <source>
        <dbReference type="SAM" id="Phobius"/>
    </source>
</evidence>
<dbReference type="EMBL" id="CP027033">
    <property type="protein sequence ID" value="AXR81186.1"/>
    <property type="molecule type" value="Genomic_DNA"/>
</dbReference>
<evidence type="ECO:0000313" key="6">
    <source>
        <dbReference type="EMBL" id="AXR81186.1"/>
    </source>
</evidence>
<evidence type="ECO:0000256" key="3">
    <source>
        <dbReference type="ARBA" id="ARBA00022440"/>
    </source>
</evidence>
<keyword evidence="6" id="KW-0966">Cell projection</keyword>
<feature type="transmembrane region" description="Helical" evidence="5">
    <location>
        <begin position="21"/>
        <end position="42"/>
    </location>
</feature>
<evidence type="ECO:0000256" key="2">
    <source>
        <dbReference type="ARBA" id="ARBA00010256"/>
    </source>
</evidence>
<reference evidence="7" key="1">
    <citation type="submission" date="2018-02" db="EMBL/GenBank/DDBJ databases">
        <title>Phenotypic and genomic properties of facultatively anaerobic sulfur-reducing natronoarchaea from hypersaline soda lakes.</title>
        <authorList>
            <person name="Sorokin D.Y."/>
            <person name="Kublanov I.V."/>
            <person name="Roman P."/>
            <person name="Sinninghe Damste J.S."/>
            <person name="Golyshin P.N."/>
            <person name="Rojo D."/>
            <person name="Ciordia S."/>
            <person name="Mena M.D.C."/>
            <person name="Ferrer M."/>
            <person name="Messina E."/>
            <person name="Smedile F."/>
            <person name="La Spada G."/>
            <person name="La Cono V."/>
            <person name="Yakimov M.M."/>
        </authorList>
    </citation>
    <scope>NUCLEOTIDE SEQUENCE [LARGE SCALE GENOMIC DNA]</scope>
    <source>
        <strain evidence="7">AArc-Mg</strain>
    </source>
</reference>
<accession>A0A346PNU1</accession>
<evidence type="ECO:0000313" key="7">
    <source>
        <dbReference type="Proteomes" id="UP000258613"/>
    </source>
</evidence>
<dbReference type="PANTHER" id="PTHR35903">
    <property type="entry name" value="FLAGELLIN B1"/>
    <property type="match status" value="1"/>
</dbReference>
<keyword evidence="5" id="KW-0472">Membrane</keyword>
<proteinExistence type="inferred from homology"/>
<keyword evidence="3 4" id="KW-0974">Archaeal flagellum</keyword>
<keyword evidence="7" id="KW-1185">Reference proteome</keyword>
<dbReference type="Pfam" id="PF01917">
    <property type="entry name" value="Flagellin_arch-type"/>
    <property type="match status" value="1"/>
</dbReference>
<dbReference type="KEGG" id="nag:AArcMg_1170"/>
<evidence type="ECO:0000256" key="1">
    <source>
        <dbReference type="ARBA" id="ARBA00004618"/>
    </source>
</evidence>
<dbReference type="GO" id="GO:0005198">
    <property type="term" value="F:structural molecule activity"/>
    <property type="evidence" value="ECO:0007669"/>
    <property type="project" value="InterPro"/>
</dbReference>
<evidence type="ECO:0000256" key="4">
    <source>
        <dbReference type="RuleBase" id="RU361282"/>
    </source>
</evidence>
<gene>
    <name evidence="6" type="ORF">AArcMg_1170</name>
</gene>
<dbReference type="AlphaFoldDB" id="A0A346PNU1"/>
<keyword evidence="6" id="KW-0282">Flagellum</keyword>
<keyword evidence="5" id="KW-0812">Transmembrane</keyword>
<dbReference type="InterPro" id="IPR002774">
    <property type="entry name" value="Flagellin_arc-type"/>
</dbReference>
<comment type="subcellular location">
    <subcellularLocation>
        <location evidence="1 4">Archaeal flagellum</location>
    </subcellularLocation>
</comment>
<dbReference type="Proteomes" id="UP000258613">
    <property type="component" value="Chromosome"/>
</dbReference>
<dbReference type="GO" id="GO:0097589">
    <property type="term" value="C:archaeal-type flagellum"/>
    <property type="evidence" value="ECO:0007669"/>
    <property type="project" value="UniProtKB-SubCell"/>
</dbReference>
<protein>
    <recommendedName>
        <fullName evidence="4">Flagellin</fullName>
    </recommendedName>
</protein>
<keyword evidence="6" id="KW-0969">Cilium</keyword>
<keyword evidence="5" id="KW-1133">Transmembrane helix</keyword>